<name>A0AAU9TW87_EUPED</name>
<evidence type="ECO:0000313" key="2">
    <source>
        <dbReference type="Proteomes" id="UP001153954"/>
    </source>
</evidence>
<reference evidence="1" key="1">
    <citation type="submission" date="2022-03" db="EMBL/GenBank/DDBJ databases">
        <authorList>
            <person name="Tunstrom K."/>
        </authorList>
    </citation>
    <scope>NUCLEOTIDE SEQUENCE</scope>
</reference>
<comment type="caution">
    <text evidence="1">The sequence shown here is derived from an EMBL/GenBank/DDBJ whole genome shotgun (WGS) entry which is preliminary data.</text>
</comment>
<evidence type="ECO:0000313" key="1">
    <source>
        <dbReference type="EMBL" id="CAH2091954.1"/>
    </source>
</evidence>
<accession>A0AAU9TW87</accession>
<gene>
    <name evidence="1" type="ORF">EEDITHA_LOCUS7765</name>
</gene>
<dbReference type="AlphaFoldDB" id="A0AAU9TW87"/>
<organism evidence="1 2">
    <name type="scientific">Euphydryas editha</name>
    <name type="common">Edith's checkerspot</name>
    <dbReference type="NCBI Taxonomy" id="104508"/>
    <lineage>
        <taxon>Eukaryota</taxon>
        <taxon>Metazoa</taxon>
        <taxon>Ecdysozoa</taxon>
        <taxon>Arthropoda</taxon>
        <taxon>Hexapoda</taxon>
        <taxon>Insecta</taxon>
        <taxon>Pterygota</taxon>
        <taxon>Neoptera</taxon>
        <taxon>Endopterygota</taxon>
        <taxon>Lepidoptera</taxon>
        <taxon>Glossata</taxon>
        <taxon>Ditrysia</taxon>
        <taxon>Papilionoidea</taxon>
        <taxon>Nymphalidae</taxon>
        <taxon>Nymphalinae</taxon>
        <taxon>Euphydryas</taxon>
    </lineage>
</organism>
<dbReference type="EMBL" id="CAKOGL010000011">
    <property type="protein sequence ID" value="CAH2091954.1"/>
    <property type="molecule type" value="Genomic_DNA"/>
</dbReference>
<sequence length="103" mass="10699">MYPSFTVMGVYECEAALAHPGTVADEGGRLRGRGRGARPSGYFGMHIACSAASLHLPLEIVRSGTATNVSILPQGQDSAAPPPAALCHITSPDTPVYLLHKVG</sequence>
<proteinExistence type="predicted"/>
<protein>
    <submittedName>
        <fullName evidence="1">Uncharacterized protein</fullName>
    </submittedName>
</protein>
<dbReference type="Proteomes" id="UP001153954">
    <property type="component" value="Unassembled WGS sequence"/>
</dbReference>
<keyword evidence="2" id="KW-1185">Reference proteome</keyword>